<sequence>MLTQRYQQGGCHIITSSGAEVYSNISSIPPTASSSNQYTLIQCASRSLHTPAMACEYYSTQRSAEVRSSRAESLPRATTGEVSRCDIAIGVSCMQICKRGWVDGHLETVQQKPADDRLWA</sequence>
<gene>
    <name evidence="1" type="ORF">PV05_03716</name>
</gene>
<dbReference type="AlphaFoldDB" id="A0A0D2DAA1"/>
<dbReference type="EMBL" id="KN847318">
    <property type="protein sequence ID" value="KIW59257.1"/>
    <property type="molecule type" value="Genomic_DNA"/>
</dbReference>
<evidence type="ECO:0000313" key="2">
    <source>
        <dbReference type="Proteomes" id="UP000054342"/>
    </source>
</evidence>
<dbReference type="HOGENOM" id="CLU_2049734_0_0_1"/>
<keyword evidence="2" id="KW-1185">Reference proteome</keyword>
<name>A0A0D2DAA1_9EURO</name>
<proteinExistence type="predicted"/>
<reference evidence="1 2" key="1">
    <citation type="submission" date="2015-01" db="EMBL/GenBank/DDBJ databases">
        <title>The Genome Sequence of Exophiala xenobiotica CBS118157.</title>
        <authorList>
            <consortium name="The Broad Institute Genomics Platform"/>
            <person name="Cuomo C."/>
            <person name="de Hoog S."/>
            <person name="Gorbushina A."/>
            <person name="Stielow B."/>
            <person name="Teixiera M."/>
            <person name="Abouelleil A."/>
            <person name="Chapman S.B."/>
            <person name="Priest M."/>
            <person name="Young S.K."/>
            <person name="Wortman J."/>
            <person name="Nusbaum C."/>
            <person name="Birren B."/>
        </authorList>
    </citation>
    <scope>NUCLEOTIDE SEQUENCE [LARGE SCALE GENOMIC DNA]</scope>
    <source>
        <strain evidence="1 2">CBS 118157</strain>
    </source>
</reference>
<dbReference type="GeneID" id="25325624"/>
<dbReference type="RefSeq" id="XP_013319841.1">
    <property type="nucleotide sequence ID" value="XM_013464387.1"/>
</dbReference>
<organism evidence="1 2">
    <name type="scientific">Exophiala xenobiotica</name>
    <dbReference type="NCBI Taxonomy" id="348802"/>
    <lineage>
        <taxon>Eukaryota</taxon>
        <taxon>Fungi</taxon>
        <taxon>Dikarya</taxon>
        <taxon>Ascomycota</taxon>
        <taxon>Pezizomycotina</taxon>
        <taxon>Eurotiomycetes</taxon>
        <taxon>Chaetothyriomycetidae</taxon>
        <taxon>Chaetothyriales</taxon>
        <taxon>Herpotrichiellaceae</taxon>
        <taxon>Exophiala</taxon>
    </lineage>
</organism>
<evidence type="ECO:0000313" key="1">
    <source>
        <dbReference type="EMBL" id="KIW59257.1"/>
    </source>
</evidence>
<dbReference type="Proteomes" id="UP000054342">
    <property type="component" value="Unassembled WGS sequence"/>
</dbReference>
<protein>
    <submittedName>
        <fullName evidence="1">Uncharacterized protein</fullName>
    </submittedName>
</protein>
<accession>A0A0D2DAA1</accession>